<evidence type="ECO:0000256" key="3">
    <source>
        <dbReference type="ARBA" id="ARBA00022630"/>
    </source>
</evidence>
<evidence type="ECO:0000256" key="5">
    <source>
        <dbReference type="RuleBase" id="RU362125"/>
    </source>
</evidence>
<evidence type="ECO:0000313" key="9">
    <source>
        <dbReference type="EMBL" id="ADQ80855.1"/>
    </source>
</evidence>
<dbReference type="InterPro" id="IPR036250">
    <property type="entry name" value="AcylCo_DH-like_C"/>
</dbReference>
<dbReference type="Pfam" id="PF02770">
    <property type="entry name" value="Acyl-CoA_dh_M"/>
    <property type="match status" value="1"/>
</dbReference>
<sequence length="519" mass="58171">MQQSQITTSSKSDSLVEKGEAVQPFELFIQHFKDTLKKVFHDENDIDKMGITRGIPTEVLSKIMDCNPLSVAIPTEYGGRGGKVHESLELLSTASYESLALSLTLGINSALFLQPFAKYGQDCAKPEVFGRFLQKQNMGGLMITELGFGSDALNMQTSYKEDTDHFHLKGTKHWAGLTGQADYWLLSARKQTEQGGLQRDIDFFVCDNTQPEQKIVVEEYFENLGLYQIPYGRNNVDVKIPKVQKLIPQTTGVQLMLDLLHRSRLHFPGMGMGFVKRMLDEAITHCQARMIGGKSLFSYDQVQQHLARLQANFTVVSAFCKHSSGVAGIENDLTPLGLEANIIKTVTTDMMQDSSQTLLTLVGAKGYKLNHIAGRGTVDSRPFQIFEGSNDILYAQIGETLVKLMKNAKETGLYLYLQGHRLTENAANYLKELLSFEIDIQMPQRKLVELGRVMSRIVSMDLVLKMGDAGFRSDLIDNAVSMLRQEITTLTSHFSYQQSTLVVADYQVDSLWSDYVVKR</sequence>
<dbReference type="Pfam" id="PF00441">
    <property type="entry name" value="Acyl-CoA_dh_1"/>
    <property type="match status" value="1"/>
</dbReference>
<dbReference type="PANTHER" id="PTHR43884:SF12">
    <property type="entry name" value="ISOVALERYL-COA DEHYDROGENASE, MITOCHONDRIAL-RELATED"/>
    <property type="match status" value="1"/>
</dbReference>
<gene>
    <name evidence="9" type="ordered locus">Palpr_2725</name>
</gene>
<evidence type="ECO:0000256" key="4">
    <source>
        <dbReference type="ARBA" id="ARBA00022827"/>
    </source>
</evidence>
<dbReference type="GO" id="GO:0050660">
    <property type="term" value="F:flavin adenine dinucleotide binding"/>
    <property type="evidence" value="ECO:0007669"/>
    <property type="project" value="InterPro"/>
</dbReference>
<protein>
    <submittedName>
        <fullName evidence="9">Acyl-CoA dehydrogenase domain-containing protein</fullName>
    </submittedName>
</protein>
<feature type="domain" description="Acyl-CoA dehydrogenase/oxidase N-terminal" evidence="8">
    <location>
        <begin position="33"/>
        <end position="129"/>
    </location>
</feature>
<reference evidence="9 10" key="2">
    <citation type="journal article" date="2011" name="Stand. Genomic Sci.">
        <title>Complete genome sequence of Paludibacter propionicigenes type strain (WB4).</title>
        <authorList>
            <person name="Gronow S."/>
            <person name="Munk C."/>
            <person name="Lapidus A."/>
            <person name="Nolan M."/>
            <person name="Lucas S."/>
            <person name="Hammon N."/>
            <person name="Deshpande S."/>
            <person name="Cheng J.F."/>
            <person name="Tapia R."/>
            <person name="Han C."/>
            <person name="Goodwin L."/>
            <person name="Pitluck S."/>
            <person name="Liolios K."/>
            <person name="Ivanova N."/>
            <person name="Mavromatis K."/>
            <person name="Mikhailova N."/>
            <person name="Pati A."/>
            <person name="Chen A."/>
            <person name="Palaniappan K."/>
            <person name="Land M."/>
            <person name="Hauser L."/>
            <person name="Chang Y.J."/>
            <person name="Jeffries C.D."/>
            <person name="Brambilla E."/>
            <person name="Rohde M."/>
            <person name="Goker M."/>
            <person name="Detter J.C."/>
            <person name="Woyke T."/>
            <person name="Bristow J."/>
            <person name="Eisen J.A."/>
            <person name="Markowitz V."/>
            <person name="Hugenholtz P."/>
            <person name="Kyrpides N.C."/>
            <person name="Klenk H.P."/>
        </authorList>
    </citation>
    <scope>NUCLEOTIDE SEQUENCE [LARGE SCALE GENOMIC DNA]</scope>
    <source>
        <strain evidence="10">DSM 17365 / JCM 13257 / WB4</strain>
    </source>
</reference>
<evidence type="ECO:0000313" key="10">
    <source>
        <dbReference type="Proteomes" id="UP000008718"/>
    </source>
</evidence>
<dbReference type="Pfam" id="PF02771">
    <property type="entry name" value="Acyl-CoA_dh_N"/>
    <property type="match status" value="1"/>
</dbReference>
<dbReference type="OrthoDB" id="9802867at2"/>
<keyword evidence="5" id="KW-0560">Oxidoreductase</keyword>
<dbReference type="InterPro" id="IPR013786">
    <property type="entry name" value="AcylCoA_DH/ox_N"/>
</dbReference>
<organism evidence="9 10">
    <name type="scientific">Paludibacter propionicigenes (strain DSM 17365 / JCM 13257 / WB4)</name>
    <dbReference type="NCBI Taxonomy" id="694427"/>
    <lineage>
        <taxon>Bacteria</taxon>
        <taxon>Pseudomonadati</taxon>
        <taxon>Bacteroidota</taxon>
        <taxon>Bacteroidia</taxon>
        <taxon>Bacteroidales</taxon>
        <taxon>Paludibacteraceae</taxon>
        <taxon>Paludibacter</taxon>
    </lineage>
</organism>
<dbReference type="RefSeq" id="WP_013446224.1">
    <property type="nucleotide sequence ID" value="NC_014734.1"/>
</dbReference>
<evidence type="ECO:0000256" key="2">
    <source>
        <dbReference type="ARBA" id="ARBA00009347"/>
    </source>
</evidence>
<comment type="cofactor">
    <cofactor evidence="1 5">
        <name>FAD</name>
        <dbReference type="ChEBI" id="CHEBI:57692"/>
    </cofactor>
</comment>
<dbReference type="KEGG" id="ppn:Palpr_2725"/>
<dbReference type="SUPFAM" id="SSF47203">
    <property type="entry name" value="Acyl-CoA dehydrogenase C-terminal domain-like"/>
    <property type="match status" value="1"/>
</dbReference>
<feature type="domain" description="Acyl-CoA oxidase/dehydrogenase middle" evidence="7">
    <location>
        <begin position="141"/>
        <end position="232"/>
    </location>
</feature>
<dbReference type="InterPro" id="IPR046373">
    <property type="entry name" value="Acyl-CoA_Oxase/DH_mid-dom_sf"/>
</dbReference>
<comment type="similarity">
    <text evidence="2 5">Belongs to the acyl-CoA dehydrogenase family.</text>
</comment>
<dbReference type="InterPro" id="IPR009075">
    <property type="entry name" value="AcylCo_DH/oxidase_C"/>
</dbReference>
<dbReference type="AlphaFoldDB" id="E4T811"/>
<keyword evidence="4 5" id="KW-0274">FAD</keyword>
<dbReference type="InterPro" id="IPR037069">
    <property type="entry name" value="AcylCoA_DH/ox_N_sf"/>
</dbReference>
<keyword evidence="3 5" id="KW-0285">Flavoprotein</keyword>
<keyword evidence="10" id="KW-1185">Reference proteome</keyword>
<dbReference type="PANTHER" id="PTHR43884">
    <property type="entry name" value="ACYL-COA DEHYDROGENASE"/>
    <property type="match status" value="1"/>
</dbReference>
<feature type="domain" description="Acyl-CoA dehydrogenase/oxidase C-terminal" evidence="6">
    <location>
        <begin position="251"/>
        <end position="401"/>
    </location>
</feature>
<accession>E4T811</accession>
<name>E4T811_PALPW</name>
<dbReference type="InterPro" id="IPR009100">
    <property type="entry name" value="AcylCoA_DH/oxidase_NM_dom_sf"/>
</dbReference>
<dbReference type="eggNOG" id="COG1960">
    <property type="taxonomic scope" value="Bacteria"/>
</dbReference>
<evidence type="ECO:0000259" key="7">
    <source>
        <dbReference type="Pfam" id="PF02770"/>
    </source>
</evidence>
<proteinExistence type="inferred from homology"/>
<dbReference type="HOGENOM" id="CLU_528673_0_0_10"/>
<dbReference type="EMBL" id="CP002345">
    <property type="protein sequence ID" value="ADQ80855.1"/>
    <property type="molecule type" value="Genomic_DNA"/>
</dbReference>
<dbReference type="Gene3D" id="1.10.540.10">
    <property type="entry name" value="Acyl-CoA dehydrogenase/oxidase, N-terminal domain"/>
    <property type="match status" value="1"/>
</dbReference>
<dbReference type="Proteomes" id="UP000008718">
    <property type="component" value="Chromosome"/>
</dbReference>
<dbReference type="Gene3D" id="1.20.140.10">
    <property type="entry name" value="Butyryl-CoA Dehydrogenase, subunit A, domain 3"/>
    <property type="match status" value="1"/>
</dbReference>
<dbReference type="Gene3D" id="2.40.110.10">
    <property type="entry name" value="Butyryl-CoA Dehydrogenase, subunit A, domain 2"/>
    <property type="match status" value="1"/>
</dbReference>
<evidence type="ECO:0000256" key="1">
    <source>
        <dbReference type="ARBA" id="ARBA00001974"/>
    </source>
</evidence>
<reference key="1">
    <citation type="submission" date="2010-11" db="EMBL/GenBank/DDBJ databases">
        <title>The complete genome of Paludibacter propionicigenes DSM 17365.</title>
        <authorList>
            <consortium name="US DOE Joint Genome Institute (JGI-PGF)"/>
            <person name="Lucas S."/>
            <person name="Copeland A."/>
            <person name="Lapidus A."/>
            <person name="Bruce D."/>
            <person name="Goodwin L."/>
            <person name="Pitluck S."/>
            <person name="Kyrpides N."/>
            <person name="Mavromatis K."/>
            <person name="Ivanova N."/>
            <person name="Munk A.C."/>
            <person name="Brettin T."/>
            <person name="Detter J.C."/>
            <person name="Han C."/>
            <person name="Tapia R."/>
            <person name="Land M."/>
            <person name="Hauser L."/>
            <person name="Markowitz V."/>
            <person name="Cheng J.-F."/>
            <person name="Hugenholtz P."/>
            <person name="Woyke T."/>
            <person name="Wu D."/>
            <person name="Gronow S."/>
            <person name="Wellnitz S."/>
            <person name="Brambilla E."/>
            <person name="Klenk H.-P."/>
            <person name="Eisen J.A."/>
        </authorList>
    </citation>
    <scope>NUCLEOTIDE SEQUENCE</scope>
    <source>
        <strain>WB4</strain>
    </source>
</reference>
<evidence type="ECO:0000259" key="6">
    <source>
        <dbReference type="Pfam" id="PF00441"/>
    </source>
</evidence>
<dbReference type="SUPFAM" id="SSF56645">
    <property type="entry name" value="Acyl-CoA dehydrogenase NM domain-like"/>
    <property type="match status" value="1"/>
</dbReference>
<dbReference type="GO" id="GO:0003995">
    <property type="term" value="F:acyl-CoA dehydrogenase activity"/>
    <property type="evidence" value="ECO:0007669"/>
    <property type="project" value="TreeGrafter"/>
</dbReference>
<evidence type="ECO:0000259" key="8">
    <source>
        <dbReference type="Pfam" id="PF02771"/>
    </source>
</evidence>
<dbReference type="STRING" id="694427.Palpr_2725"/>
<dbReference type="InterPro" id="IPR006091">
    <property type="entry name" value="Acyl-CoA_Oxase/DH_mid-dom"/>
</dbReference>